<dbReference type="Proteomes" id="UP000000646">
    <property type="component" value="Chromosome"/>
</dbReference>
<organism evidence="1 2">
    <name type="scientific">Campylobacter jejuni subsp. jejuni serotype O:23/36 (strain 81-176)</name>
    <dbReference type="NCBI Taxonomy" id="354242"/>
    <lineage>
        <taxon>Bacteria</taxon>
        <taxon>Pseudomonadati</taxon>
        <taxon>Campylobacterota</taxon>
        <taxon>Epsilonproteobacteria</taxon>
        <taxon>Campylobacterales</taxon>
        <taxon>Campylobacteraceae</taxon>
        <taxon>Campylobacter</taxon>
    </lineage>
</organism>
<evidence type="ECO:0000313" key="1">
    <source>
        <dbReference type="EMBL" id="EAQ72662.1"/>
    </source>
</evidence>
<proteinExistence type="predicted"/>
<name>A0A0H3P9U5_CAMJJ</name>
<dbReference type="AlphaFoldDB" id="A0A0H3P9U5"/>
<reference evidence="2" key="1">
    <citation type="submission" date="2006-12" db="EMBL/GenBank/DDBJ databases">
        <authorList>
            <person name="Fouts D.E."/>
            <person name="Nelson K.E."/>
            <person name="Sebastian Y."/>
        </authorList>
    </citation>
    <scope>NUCLEOTIDE SEQUENCE [LARGE SCALE GENOMIC DNA]</scope>
    <source>
        <strain evidence="2">81-176</strain>
    </source>
</reference>
<dbReference type="EMBL" id="CP000538">
    <property type="protein sequence ID" value="EAQ72662.1"/>
    <property type="molecule type" value="Genomic_DNA"/>
</dbReference>
<protein>
    <submittedName>
        <fullName evidence="1">Uncharacterized protein</fullName>
    </submittedName>
</protein>
<dbReference type="KEGG" id="cjj:CJJ81176_1324"/>
<evidence type="ECO:0000313" key="2">
    <source>
        <dbReference type="Proteomes" id="UP000000646"/>
    </source>
</evidence>
<gene>
    <name evidence="1" type="ordered locus">CJJ81176_1324</name>
</gene>
<accession>A0A0H3P9U5</accession>
<sequence length="57" mass="6692">MIIYNGIILHTFFFENIRIICTNNKAIFKIFTKITSCLKKSLAIFWHSLVTFPVPMI</sequence>
<dbReference type="HOGENOM" id="CLU_2987995_0_0_7"/>